<proteinExistence type="predicted"/>
<gene>
    <name evidence="1" type="ORF">NE619_09800</name>
</gene>
<comment type="caution">
    <text evidence="1">The sequence shown here is derived from an EMBL/GenBank/DDBJ whole genome shotgun (WGS) entry which is preliminary data.</text>
</comment>
<reference evidence="1 2" key="1">
    <citation type="submission" date="2022-06" db="EMBL/GenBank/DDBJ databases">
        <title>Isolation of gut microbiota from human fecal samples.</title>
        <authorList>
            <person name="Pamer E.G."/>
            <person name="Barat B."/>
            <person name="Waligurski E."/>
            <person name="Medina S."/>
            <person name="Paddock L."/>
            <person name="Mostad J."/>
        </authorList>
    </citation>
    <scope>NUCLEOTIDE SEQUENCE [LARGE SCALE GENOMIC DNA]</scope>
    <source>
        <strain evidence="1 2">SL.3.17</strain>
    </source>
</reference>
<dbReference type="Proteomes" id="UP001524502">
    <property type="component" value="Unassembled WGS sequence"/>
</dbReference>
<name>A0ABT1RP98_9FIRM</name>
<evidence type="ECO:0000313" key="2">
    <source>
        <dbReference type="Proteomes" id="UP001524502"/>
    </source>
</evidence>
<accession>A0ABT1RP98</accession>
<dbReference type="RefSeq" id="WP_256132211.1">
    <property type="nucleotide sequence ID" value="NZ_JANFXK010000009.1"/>
</dbReference>
<organism evidence="1 2">
    <name type="scientific">Anaerovorax odorimutans</name>
    <dbReference type="NCBI Taxonomy" id="109327"/>
    <lineage>
        <taxon>Bacteria</taxon>
        <taxon>Bacillati</taxon>
        <taxon>Bacillota</taxon>
        <taxon>Clostridia</taxon>
        <taxon>Peptostreptococcales</taxon>
        <taxon>Anaerovoracaceae</taxon>
        <taxon>Anaerovorax</taxon>
    </lineage>
</organism>
<sequence length="112" mass="12259">MKYPCLVPKRLCKTDIHVEIEGEGITEDGAPEILFEADLKCNYQDGGKRILTDEQKLIEVSGTALFPGDICPDVPNITSGSAMVLGIKRTIAQGRKARNPDGTVNFTELRLL</sequence>
<keyword evidence="2" id="KW-1185">Reference proteome</keyword>
<evidence type="ECO:0000313" key="1">
    <source>
        <dbReference type="EMBL" id="MCQ4637024.1"/>
    </source>
</evidence>
<protein>
    <submittedName>
        <fullName evidence="1">Uncharacterized protein</fullName>
    </submittedName>
</protein>
<dbReference type="EMBL" id="JANFXK010000009">
    <property type="protein sequence ID" value="MCQ4637024.1"/>
    <property type="molecule type" value="Genomic_DNA"/>
</dbReference>